<sequence length="116" mass="12820">MEKGAPDVDDVLERGPIGRWRTACGTAAVLVGEEVVFAPDGTGVLHTRSVAFGAEALEFRWRMLGRARLWIESEDTPIPLEFRSHETDTGRRTVLAEAGQDGFWILLDPLEWVGDA</sequence>
<comment type="caution">
    <text evidence="1">The sequence shown here is derived from an EMBL/GenBank/DDBJ whole genome shotgun (WGS) entry which is preliminary data.</text>
</comment>
<protein>
    <recommendedName>
        <fullName evidence="3">Lipocalin-like domain-containing protein</fullName>
    </recommendedName>
</protein>
<evidence type="ECO:0008006" key="3">
    <source>
        <dbReference type="Google" id="ProtNLM"/>
    </source>
</evidence>
<proteinExistence type="predicted"/>
<gene>
    <name evidence="1" type="ORF">ACFOYY_01545</name>
</gene>
<dbReference type="EMBL" id="JBHSBC010000001">
    <property type="protein sequence ID" value="MFC3978787.1"/>
    <property type="molecule type" value="Genomic_DNA"/>
</dbReference>
<reference evidence="2" key="1">
    <citation type="journal article" date="2019" name="Int. J. Syst. Evol. Microbiol.">
        <title>The Global Catalogue of Microorganisms (GCM) 10K type strain sequencing project: providing services to taxonomists for standard genome sequencing and annotation.</title>
        <authorList>
            <consortium name="The Broad Institute Genomics Platform"/>
            <consortium name="The Broad Institute Genome Sequencing Center for Infectious Disease"/>
            <person name="Wu L."/>
            <person name="Ma J."/>
        </authorList>
    </citation>
    <scope>NUCLEOTIDE SEQUENCE [LARGE SCALE GENOMIC DNA]</scope>
    <source>
        <strain evidence="2">TBRC 7912</strain>
    </source>
</reference>
<accession>A0ABV8EUS7</accession>
<organism evidence="1 2">
    <name type="scientific">Streptosporangium jomthongense</name>
    <dbReference type="NCBI Taxonomy" id="1193683"/>
    <lineage>
        <taxon>Bacteria</taxon>
        <taxon>Bacillati</taxon>
        <taxon>Actinomycetota</taxon>
        <taxon>Actinomycetes</taxon>
        <taxon>Streptosporangiales</taxon>
        <taxon>Streptosporangiaceae</taxon>
        <taxon>Streptosporangium</taxon>
    </lineage>
</organism>
<keyword evidence="2" id="KW-1185">Reference proteome</keyword>
<evidence type="ECO:0000313" key="1">
    <source>
        <dbReference type="EMBL" id="MFC3978787.1"/>
    </source>
</evidence>
<evidence type="ECO:0000313" key="2">
    <source>
        <dbReference type="Proteomes" id="UP001595698"/>
    </source>
</evidence>
<dbReference type="Proteomes" id="UP001595698">
    <property type="component" value="Unassembled WGS sequence"/>
</dbReference>
<name>A0ABV8EUS7_9ACTN</name>